<reference evidence="2" key="2">
    <citation type="journal article" date="2023" name="Science">
        <title>Genomic signatures of disease resistance in endangered staghorn corals.</title>
        <authorList>
            <person name="Vollmer S.V."/>
            <person name="Selwyn J.D."/>
            <person name="Despard B.A."/>
            <person name="Roesel C.L."/>
        </authorList>
    </citation>
    <scope>NUCLEOTIDE SEQUENCE</scope>
    <source>
        <strain evidence="2">K2</strain>
    </source>
</reference>
<evidence type="ECO:0000313" key="2">
    <source>
        <dbReference type="EMBL" id="KAK2563304.1"/>
    </source>
</evidence>
<dbReference type="Proteomes" id="UP001249851">
    <property type="component" value="Unassembled WGS sequence"/>
</dbReference>
<reference evidence="2" key="1">
    <citation type="journal article" date="2023" name="G3 (Bethesda)">
        <title>Whole genome assembly and annotation of the endangered Caribbean coral Acropora cervicornis.</title>
        <authorList>
            <person name="Selwyn J.D."/>
            <person name="Vollmer S.V."/>
        </authorList>
    </citation>
    <scope>NUCLEOTIDE SEQUENCE</scope>
    <source>
        <strain evidence="2">K2</strain>
    </source>
</reference>
<protein>
    <submittedName>
        <fullName evidence="2">Uncharacterized protein</fullName>
    </submittedName>
</protein>
<organism evidence="2 3">
    <name type="scientific">Acropora cervicornis</name>
    <name type="common">Staghorn coral</name>
    <dbReference type="NCBI Taxonomy" id="6130"/>
    <lineage>
        <taxon>Eukaryota</taxon>
        <taxon>Metazoa</taxon>
        <taxon>Cnidaria</taxon>
        <taxon>Anthozoa</taxon>
        <taxon>Hexacorallia</taxon>
        <taxon>Scleractinia</taxon>
        <taxon>Astrocoeniina</taxon>
        <taxon>Acroporidae</taxon>
        <taxon>Acropora</taxon>
    </lineage>
</organism>
<gene>
    <name evidence="2" type="ORF">P5673_013672</name>
</gene>
<accession>A0AAD9QLF8</accession>
<keyword evidence="1" id="KW-0812">Transmembrane</keyword>
<proteinExistence type="predicted"/>
<dbReference type="AlphaFoldDB" id="A0AAD9QLF8"/>
<sequence>MFCFLSKISGRTIGMFSFNHKLRLRSCVFSFFVIFLILAPLQTCCFTGWAIRAQCVAGICVNFVATVFDNSHVIIAIVIVLTFSASVSSFTVLLWFVSCFEIFGVFENSIS</sequence>
<dbReference type="EMBL" id="JARQWQ010000026">
    <property type="protein sequence ID" value="KAK2563304.1"/>
    <property type="molecule type" value="Genomic_DNA"/>
</dbReference>
<feature type="transmembrane region" description="Helical" evidence="1">
    <location>
        <begin position="73"/>
        <end position="97"/>
    </location>
</feature>
<comment type="caution">
    <text evidence="2">The sequence shown here is derived from an EMBL/GenBank/DDBJ whole genome shotgun (WGS) entry which is preliminary data.</text>
</comment>
<name>A0AAD9QLF8_ACRCE</name>
<keyword evidence="3" id="KW-1185">Reference proteome</keyword>
<evidence type="ECO:0000256" key="1">
    <source>
        <dbReference type="SAM" id="Phobius"/>
    </source>
</evidence>
<keyword evidence="1" id="KW-1133">Transmembrane helix</keyword>
<keyword evidence="1" id="KW-0472">Membrane</keyword>
<evidence type="ECO:0000313" key="3">
    <source>
        <dbReference type="Proteomes" id="UP001249851"/>
    </source>
</evidence>